<protein>
    <submittedName>
        <fullName evidence="1">Uncharacterized protein</fullName>
    </submittedName>
</protein>
<proteinExistence type="predicted"/>
<dbReference type="Proteomes" id="UP000450012">
    <property type="component" value="Unassembled WGS sequence"/>
</dbReference>
<accession>A0A7X4KEA3</accession>
<dbReference type="EMBL" id="WWCK01000008">
    <property type="protein sequence ID" value="MYM70209.1"/>
    <property type="molecule type" value="Genomic_DNA"/>
</dbReference>
<keyword evidence="2" id="KW-1185">Reference proteome</keyword>
<evidence type="ECO:0000313" key="2">
    <source>
        <dbReference type="Proteomes" id="UP000450012"/>
    </source>
</evidence>
<name>A0A7X4KEA3_9BURK</name>
<comment type="caution">
    <text evidence="1">The sequence shown here is derived from an EMBL/GenBank/DDBJ whole genome shotgun (WGS) entry which is preliminary data.</text>
</comment>
<dbReference type="AlphaFoldDB" id="A0A7X4KEA3"/>
<gene>
    <name evidence="1" type="ORF">GTP45_25880</name>
</gene>
<reference evidence="1 2" key="1">
    <citation type="submission" date="2019-12" db="EMBL/GenBank/DDBJ databases">
        <title>Novel species isolated from a subtropical stream in China.</title>
        <authorList>
            <person name="Lu H."/>
        </authorList>
    </citation>
    <scope>NUCLEOTIDE SEQUENCE [LARGE SCALE GENOMIC DNA]</scope>
    <source>
        <strain evidence="1 2">FT55W</strain>
    </source>
</reference>
<organism evidence="1 2">
    <name type="scientific">Duganella rivi</name>
    <dbReference type="NCBI Taxonomy" id="2666083"/>
    <lineage>
        <taxon>Bacteria</taxon>
        <taxon>Pseudomonadati</taxon>
        <taxon>Pseudomonadota</taxon>
        <taxon>Betaproteobacteria</taxon>
        <taxon>Burkholderiales</taxon>
        <taxon>Oxalobacteraceae</taxon>
        <taxon>Telluria group</taxon>
        <taxon>Duganella</taxon>
    </lineage>
</organism>
<evidence type="ECO:0000313" key="1">
    <source>
        <dbReference type="EMBL" id="MYM70209.1"/>
    </source>
</evidence>
<dbReference type="RefSeq" id="WP_161016704.1">
    <property type="nucleotide sequence ID" value="NZ_WWCK01000008.1"/>
</dbReference>
<sequence>MSKYLESARMLRPRKLDSFLLFLVWWFQAAAAAAVDPVYYAVQHDPTAAEMNAACMVFRQTGGEAHRAGFVKESRQWQCIGKSSAFEVEAKMLCPPGILLSRDVKAVTVDHADGSVSLRCMAAQISLACVTPTASVPDWPQPSFASARDDHCDMWSRGAAPTLASSMPAVGDSNGFESVSAMLQPILEFTAPDLMRLQVRNLITDASGKYVRVPATPLRRVMDGRPAIAVEWRSNCAACENLLDNLHKGMRSFRPTATDHHDTQLVILFRHQDDASALRDLQMLRARYPGRAVWAVEGLEAYPPVGYDAPGIWLFDRHGLLRAMTSGSKIKPDTEAWGLLEQPYILMDVALRDPVWRNPPKQIPFSVLAQRTREGRQLADAGEAPDEIILPSEMVDSIHAITEKSVRENREYSSWLVADPSRERLLPMTKGLEKRASRNLIQLDAAIRAAPANQPLSPLGTFHTHPMNSWFSHADIRYSNTSLNLLGVAGGTIVLAVPTYERFKSYPAVNPQLAGQRSFEWMQRSVEASFFNSGRTIALADEFLPAPLLAWKRAAPGNPFMQPTFAMLEMATTQGTLIYAGTGTKLTRVALPLREPRSWTGNKGSTLPGEEAGLSSAERLAITMLLRALQGEKDAFCKVRTEDIAKTFPPHVRNMIRNLPAIQARLNPLGKPLSHVASGFFNDADLLATVDMAENLIEMSDGRMRLRDHPVCMMTWTRTIEKELAGEPDALAVGYAVNIYDDGGSARSFVPDKARFAQQIYFLATAKAFGCANVVVRTYENNALTGHQCDAPLKPP</sequence>